<evidence type="ECO:0000313" key="3">
    <source>
        <dbReference type="Proteomes" id="UP000284057"/>
    </source>
</evidence>
<gene>
    <name evidence="2" type="ORF">DY240_01495</name>
</gene>
<dbReference type="InterPro" id="IPR006626">
    <property type="entry name" value="PbH1"/>
</dbReference>
<dbReference type="SMART" id="SM00710">
    <property type="entry name" value="PbH1"/>
    <property type="match status" value="4"/>
</dbReference>
<comment type="caution">
    <text evidence="2">The sequence shown here is derived from an EMBL/GenBank/DDBJ whole genome shotgun (WGS) entry which is preliminary data.</text>
</comment>
<dbReference type="OrthoDB" id="227157at2"/>
<feature type="signal peptide" evidence="1">
    <location>
        <begin position="1"/>
        <end position="19"/>
    </location>
</feature>
<sequence length="966" mass="101627">MRASTRRPWVAALSGVLLAALPVAVPPDEARAQPAVTIVVAPDGDDANPGTEAAPLRTLMAAQQAVRDLSTIPDGGVSVLLRGGRYELPDTLAFDARDSGRAGHPVTWAAWPGERPVLDGGRLVDGWTVHDAAAGIWSAPAGGLTARQLYVDGVRATRARTETFAGTTSTDDTGHLTTDTAPLSWQRPEGVELVYRRIWTQPRNLVASVSQASDGRTRVTMAQPGWGYNRRKGGTATTTPPAWIENDYTFLDEPGEWYLDPVADTVYYIPREGEDLTTADVVLPAVERLVTVHGTAGQPVHDIVFDGLTFAHSTWLQPSGPLGGHPDIQGNLVRLPEPGQDNRVAPMLVTPGAVHLEYAHRVDVTDGTFTRLGNAAIDVARGSRDVAVARNRIEDIAGSGVQIGEVDLSDGSLTYDTTSPYDTRNYDPDDERDIIRGIDVTANHITRVGLDYASAVGVFAGYTQDVLIARNDLADLPYSAISLGWGWAQPQVLAGSIAGDNAIVGNSIRGAMATLKDGGAIYTLGGQPGTTIERNLVANSVLALYLDEGSSGIDVAQNVSTGSATLTLQQDFTNRPYPTGAFDNTVRETYWQGSSGPAADGVVSRLNGDNTLSGNVRVPAGTEWPAAADQIAREAGIPGTHWSVGDPYAVFHLTSTTGGLENGEAVMNLTARVARAANVDPDATVRWVLDAGPGLAGRTFTAGQSQITTDATGRAVFGTAQRFGDALDLQGMDGRVIPISGPVPAGTHQVRLGLADAAAPGTGALVWSAPHEVVVAPETVLFAEDFDTTATGSLPAGWTTTGTPGTAAVVADPDGTGRSLRIDHPATGSSSFTTQLPFAAQGGDLVLRLRMRAEQTTAIGYGPWLRDAAGVQGPMAAVLDDATFGVYRTNAWSGIGPYQAGRWYDLTLRIDVPAQRYSVAVDGVILATDVPFRGTTGDLALLQFGAYSGDTGRFHVDDIALSRIDT</sequence>
<evidence type="ECO:0000313" key="2">
    <source>
        <dbReference type="EMBL" id="RIQ36701.1"/>
    </source>
</evidence>
<organism evidence="2 3">
    <name type="scientific">Jiangella rhizosphaerae</name>
    <dbReference type="NCBI Taxonomy" id="2293569"/>
    <lineage>
        <taxon>Bacteria</taxon>
        <taxon>Bacillati</taxon>
        <taxon>Actinomycetota</taxon>
        <taxon>Actinomycetes</taxon>
        <taxon>Jiangellales</taxon>
        <taxon>Jiangellaceae</taxon>
        <taxon>Jiangella</taxon>
    </lineage>
</organism>
<protein>
    <submittedName>
        <fullName evidence="2">Right-handed parallel beta-helix repeat-containing protein</fullName>
    </submittedName>
</protein>
<dbReference type="InterPro" id="IPR011050">
    <property type="entry name" value="Pectin_lyase_fold/virulence"/>
</dbReference>
<dbReference type="AlphaFoldDB" id="A0A418KXP6"/>
<accession>A0A418KXP6</accession>
<name>A0A418KXP6_9ACTN</name>
<proteinExistence type="predicted"/>
<dbReference type="RefSeq" id="WP_119658207.1">
    <property type="nucleotide sequence ID" value="NZ_QUAL01000016.1"/>
</dbReference>
<dbReference type="InterPro" id="IPR012334">
    <property type="entry name" value="Pectin_lyas_fold"/>
</dbReference>
<dbReference type="PANTHER" id="PTHR36453">
    <property type="entry name" value="SECRETED PROTEIN-RELATED"/>
    <property type="match status" value="1"/>
</dbReference>
<dbReference type="PANTHER" id="PTHR36453:SF1">
    <property type="entry name" value="RIGHT HANDED BETA HELIX DOMAIN-CONTAINING PROTEIN"/>
    <property type="match status" value="1"/>
</dbReference>
<dbReference type="Gene3D" id="2.160.20.10">
    <property type="entry name" value="Single-stranded right-handed beta-helix, Pectin lyase-like"/>
    <property type="match status" value="2"/>
</dbReference>
<keyword evidence="3" id="KW-1185">Reference proteome</keyword>
<feature type="chain" id="PRO_5038960553" evidence="1">
    <location>
        <begin position="20"/>
        <end position="966"/>
    </location>
</feature>
<dbReference type="SUPFAM" id="SSF51126">
    <property type="entry name" value="Pectin lyase-like"/>
    <property type="match status" value="1"/>
</dbReference>
<reference evidence="2 3" key="1">
    <citation type="submission" date="2018-09" db="EMBL/GenBank/DDBJ databases">
        <title>Isolation, diversity and antifungal activity of actinobacteria from wheat.</title>
        <authorList>
            <person name="Han C."/>
        </authorList>
    </citation>
    <scope>NUCLEOTIDE SEQUENCE [LARGE SCALE GENOMIC DNA]</scope>
    <source>
        <strain evidence="2 3">NEAU-YY265</strain>
    </source>
</reference>
<dbReference type="Proteomes" id="UP000284057">
    <property type="component" value="Unassembled WGS sequence"/>
</dbReference>
<evidence type="ECO:0000256" key="1">
    <source>
        <dbReference type="SAM" id="SignalP"/>
    </source>
</evidence>
<dbReference type="EMBL" id="QUAL01000016">
    <property type="protein sequence ID" value="RIQ36701.1"/>
    <property type="molecule type" value="Genomic_DNA"/>
</dbReference>
<keyword evidence="1" id="KW-0732">Signal</keyword>